<reference evidence="2 3" key="1">
    <citation type="submission" date="2016-10" db="EMBL/GenBank/DDBJ databases">
        <authorList>
            <person name="de Groot N.N."/>
        </authorList>
    </citation>
    <scope>NUCLEOTIDE SEQUENCE [LARGE SCALE GENOMIC DNA]</scope>
    <source>
        <strain evidence="2 3">DSM 9236</strain>
    </source>
</reference>
<keyword evidence="1" id="KW-0732">Signal</keyword>
<evidence type="ECO:0000313" key="3">
    <source>
        <dbReference type="Proteomes" id="UP000198896"/>
    </source>
</evidence>
<name>A0A1I1YXP1_9FIRM</name>
<keyword evidence="3" id="KW-1185">Reference proteome</keyword>
<gene>
    <name evidence="2" type="ORF">SAMN05216245_10337</name>
</gene>
<organism evidence="2 3">
    <name type="scientific">Succiniclasticum ruminis DSM 9236</name>
    <dbReference type="NCBI Taxonomy" id="1123323"/>
    <lineage>
        <taxon>Bacteria</taxon>
        <taxon>Bacillati</taxon>
        <taxon>Bacillota</taxon>
        <taxon>Negativicutes</taxon>
        <taxon>Acidaminococcales</taxon>
        <taxon>Acidaminococcaceae</taxon>
        <taxon>Succiniclasticum</taxon>
    </lineage>
</organism>
<dbReference type="RefSeq" id="WP_093912882.1">
    <property type="nucleotide sequence ID" value="NZ_FONL01000003.1"/>
</dbReference>
<evidence type="ECO:0000313" key="2">
    <source>
        <dbReference type="EMBL" id="SFE23758.1"/>
    </source>
</evidence>
<proteinExistence type="predicted"/>
<protein>
    <recommendedName>
        <fullName evidence="4">Lipoprotein</fullName>
    </recommendedName>
</protein>
<feature type="signal peptide" evidence="1">
    <location>
        <begin position="1"/>
        <end position="24"/>
    </location>
</feature>
<dbReference type="STRING" id="1123323.SAMN05216245_10337"/>
<sequence>MKKFLLLVLCMTTLFMSGCGDKFAKEKEAISKAEKTAMSMQMPVLVKPDDWKQPRPPRQEYTQYQAGLDKLIATEKKILAEMRKSDAQITALLNQAGDETEKKDLLAFRDKVRQDRINFVRKISRNRLSGDPFVVGVGSTWEEVEMVYGKPSGTGKPFIGAKEYDYKGVSFKDWIGGGVPPLEVRKKWVSRTVLYASTTDKKIVSDAGIRVGMTRDEVYKILKSKYVNKTYNAKRNAMQVDKSKKEDGTDIVVQFAMKETGPNLMFLEFKKGRLVRYTAGPN</sequence>
<dbReference type="AlphaFoldDB" id="A0A1I1YXP1"/>
<feature type="chain" id="PRO_5011664088" description="Lipoprotein" evidence="1">
    <location>
        <begin position="25"/>
        <end position="282"/>
    </location>
</feature>
<dbReference type="Proteomes" id="UP000198896">
    <property type="component" value="Unassembled WGS sequence"/>
</dbReference>
<dbReference type="OrthoDB" id="2532896at2"/>
<accession>A0A1I1YXP1</accession>
<evidence type="ECO:0000256" key="1">
    <source>
        <dbReference type="SAM" id="SignalP"/>
    </source>
</evidence>
<evidence type="ECO:0008006" key="4">
    <source>
        <dbReference type="Google" id="ProtNLM"/>
    </source>
</evidence>
<dbReference type="PROSITE" id="PS51257">
    <property type="entry name" value="PROKAR_LIPOPROTEIN"/>
    <property type="match status" value="1"/>
</dbReference>
<dbReference type="EMBL" id="FONL01000003">
    <property type="protein sequence ID" value="SFE23758.1"/>
    <property type="molecule type" value="Genomic_DNA"/>
</dbReference>